<dbReference type="GO" id="GO:0055085">
    <property type="term" value="P:transmembrane transport"/>
    <property type="evidence" value="ECO:0007669"/>
    <property type="project" value="UniProtKB-ARBA"/>
</dbReference>
<dbReference type="InterPro" id="IPR017871">
    <property type="entry name" value="ABC_transporter-like_CS"/>
</dbReference>
<accession>G5GJ03</accession>
<dbReference type="GO" id="GO:0005524">
    <property type="term" value="F:ATP binding"/>
    <property type="evidence" value="ECO:0007669"/>
    <property type="project" value="UniProtKB-KW"/>
</dbReference>
<keyword evidence="4" id="KW-0067">ATP-binding</keyword>
<dbReference type="InterPro" id="IPR050319">
    <property type="entry name" value="ABC_transp_ATP-bind"/>
</dbReference>
<organism evidence="6 7">
    <name type="scientific">Johnsonella ignava ATCC 51276</name>
    <dbReference type="NCBI Taxonomy" id="679200"/>
    <lineage>
        <taxon>Bacteria</taxon>
        <taxon>Bacillati</taxon>
        <taxon>Bacillota</taxon>
        <taxon>Clostridia</taxon>
        <taxon>Lachnospirales</taxon>
        <taxon>Lachnospiraceae</taxon>
        <taxon>Johnsonella</taxon>
    </lineage>
</organism>
<dbReference type="RefSeq" id="WP_005541244.1">
    <property type="nucleotide sequence ID" value="NZ_JH378833.1"/>
</dbReference>
<reference evidence="6 7" key="1">
    <citation type="submission" date="2011-08" db="EMBL/GenBank/DDBJ databases">
        <title>The Genome Sequence of Johnsonella ignava ATCC 51276.</title>
        <authorList>
            <consortium name="The Broad Institute Genome Sequencing Platform"/>
            <person name="Earl A."/>
            <person name="Ward D."/>
            <person name="Feldgarden M."/>
            <person name="Gevers D."/>
            <person name="Izard J."/>
            <person name="Blanton J.M."/>
            <person name="Baranova O.V."/>
            <person name="Dewhirst F.E."/>
            <person name="Young S.K."/>
            <person name="Zeng Q."/>
            <person name="Gargeya S."/>
            <person name="Fitzgerald M."/>
            <person name="Haas B."/>
            <person name="Abouelleil A."/>
            <person name="Alvarado L."/>
            <person name="Arachchi H.M."/>
            <person name="Berlin A."/>
            <person name="Brown A."/>
            <person name="Chapman S.B."/>
            <person name="Chen Z."/>
            <person name="Dunbar C."/>
            <person name="Freedman E."/>
            <person name="Gearin G."/>
            <person name="Gellesch M."/>
            <person name="Goldberg J."/>
            <person name="Griggs A."/>
            <person name="Gujja S."/>
            <person name="Heiman D."/>
            <person name="Howarth C."/>
            <person name="Larson L."/>
            <person name="Lui A."/>
            <person name="MacDonald P.J.P."/>
            <person name="Montmayeur A."/>
            <person name="Murphy C."/>
            <person name="Neiman D."/>
            <person name="Pearson M."/>
            <person name="Priest M."/>
            <person name="Roberts A."/>
            <person name="Saif S."/>
            <person name="Shea T."/>
            <person name="Shenoy N."/>
            <person name="Sisk P."/>
            <person name="Stolte C."/>
            <person name="Sykes S."/>
            <person name="Wortman J."/>
            <person name="Nusbaum C."/>
            <person name="Birren B."/>
        </authorList>
    </citation>
    <scope>NUCLEOTIDE SEQUENCE [LARGE SCALE GENOMIC DNA]</scope>
    <source>
        <strain evidence="6 7">ATCC 51276</strain>
    </source>
</reference>
<dbReference type="CDD" id="cd03257">
    <property type="entry name" value="ABC_NikE_OppD_transporters"/>
    <property type="match status" value="1"/>
</dbReference>
<dbReference type="EMBL" id="ACZL01000023">
    <property type="protein sequence ID" value="EHI55407.1"/>
    <property type="molecule type" value="Genomic_DNA"/>
</dbReference>
<dbReference type="GO" id="GO:0016887">
    <property type="term" value="F:ATP hydrolysis activity"/>
    <property type="evidence" value="ECO:0007669"/>
    <property type="project" value="InterPro"/>
</dbReference>
<dbReference type="InterPro" id="IPR027417">
    <property type="entry name" value="P-loop_NTPase"/>
</dbReference>
<evidence type="ECO:0000256" key="2">
    <source>
        <dbReference type="ARBA" id="ARBA00022448"/>
    </source>
</evidence>
<dbReference type="PATRIC" id="fig|679200.3.peg.1634"/>
<dbReference type="Pfam" id="PF00005">
    <property type="entry name" value="ABC_tran"/>
    <property type="match status" value="1"/>
</dbReference>
<keyword evidence="3" id="KW-0547">Nucleotide-binding</keyword>
<comment type="caution">
    <text evidence="6">The sequence shown here is derived from an EMBL/GenBank/DDBJ whole genome shotgun (WGS) entry which is preliminary data.</text>
</comment>
<evidence type="ECO:0000256" key="1">
    <source>
        <dbReference type="ARBA" id="ARBA00005417"/>
    </source>
</evidence>
<dbReference type="PANTHER" id="PTHR43776:SF7">
    <property type="entry name" value="D,D-DIPEPTIDE TRANSPORT ATP-BINDING PROTEIN DDPF-RELATED"/>
    <property type="match status" value="1"/>
</dbReference>
<dbReference type="Proteomes" id="UP000003011">
    <property type="component" value="Unassembled WGS sequence"/>
</dbReference>
<dbReference type="PROSITE" id="PS00211">
    <property type="entry name" value="ABC_TRANSPORTER_1"/>
    <property type="match status" value="1"/>
</dbReference>
<proteinExistence type="inferred from homology"/>
<evidence type="ECO:0000313" key="6">
    <source>
        <dbReference type="EMBL" id="EHI55407.1"/>
    </source>
</evidence>
<keyword evidence="7" id="KW-1185">Reference proteome</keyword>
<dbReference type="eggNOG" id="COG4608">
    <property type="taxonomic scope" value="Bacteria"/>
</dbReference>
<evidence type="ECO:0000313" key="7">
    <source>
        <dbReference type="Proteomes" id="UP000003011"/>
    </source>
</evidence>
<gene>
    <name evidence="6" type="ORF">HMPREF9333_01543</name>
</gene>
<evidence type="ECO:0000259" key="5">
    <source>
        <dbReference type="PROSITE" id="PS50893"/>
    </source>
</evidence>
<dbReference type="AlphaFoldDB" id="G5GJ03"/>
<dbReference type="STRING" id="679200.HMPREF9333_01543"/>
<dbReference type="PROSITE" id="PS50893">
    <property type="entry name" value="ABC_TRANSPORTER_2"/>
    <property type="match status" value="1"/>
</dbReference>
<dbReference type="HOGENOM" id="CLU_000604_1_23_9"/>
<dbReference type="SUPFAM" id="SSF52540">
    <property type="entry name" value="P-loop containing nucleoside triphosphate hydrolases"/>
    <property type="match status" value="1"/>
</dbReference>
<protein>
    <recommendedName>
        <fullName evidence="5">ABC transporter domain-containing protein</fullName>
    </recommendedName>
</protein>
<dbReference type="Gene3D" id="3.40.50.300">
    <property type="entry name" value="P-loop containing nucleotide triphosphate hydrolases"/>
    <property type="match status" value="1"/>
</dbReference>
<dbReference type="InterPro" id="IPR003593">
    <property type="entry name" value="AAA+_ATPase"/>
</dbReference>
<dbReference type="OrthoDB" id="9806285at2"/>
<dbReference type="PANTHER" id="PTHR43776">
    <property type="entry name" value="TRANSPORT ATP-BINDING PROTEIN"/>
    <property type="match status" value="1"/>
</dbReference>
<keyword evidence="2" id="KW-0813">Transport</keyword>
<name>G5GJ03_9FIRM</name>
<sequence>MNNTAVSADYIKTADEKILELKNVSLIFNEYGKKFAALDDVSFYLKSSEVLGIIGESGSGKSSIAKVITGLNKPSSGSIFYMGEDITRLKKEQKHRLYRHVQMVFQNAPASFNPRRKIGKSIEEIICRLCANAQGSVRQKAEKLIMEVGLDKEYLNRYPHEISGGQCQRAAIARAMAVSPRVLICDESTSALDVSVQAVIIDLLLKLRREKNMSLIFISHDLALVSSITDRLIIMDSGKIVESGNTCDVVSNPQSQYTKRLLDAVL</sequence>
<evidence type="ECO:0000256" key="3">
    <source>
        <dbReference type="ARBA" id="ARBA00022741"/>
    </source>
</evidence>
<dbReference type="InterPro" id="IPR003439">
    <property type="entry name" value="ABC_transporter-like_ATP-bd"/>
</dbReference>
<comment type="similarity">
    <text evidence="1">Belongs to the ABC transporter superfamily.</text>
</comment>
<feature type="domain" description="ABC transporter" evidence="5">
    <location>
        <begin position="19"/>
        <end position="262"/>
    </location>
</feature>
<evidence type="ECO:0000256" key="4">
    <source>
        <dbReference type="ARBA" id="ARBA00022840"/>
    </source>
</evidence>
<dbReference type="SMART" id="SM00382">
    <property type="entry name" value="AAA"/>
    <property type="match status" value="1"/>
</dbReference>